<dbReference type="Pfam" id="PF19457">
    <property type="entry name" value="DUF5994"/>
    <property type="match status" value="1"/>
</dbReference>
<dbReference type="InterPro" id="IPR046036">
    <property type="entry name" value="DUF5994"/>
</dbReference>
<gene>
    <name evidence="2" type="ORF">RB636_33980</name>
</gene>
<evidence type="ECO:0000256" key="1">
    <source>
        <dbReference type="SAM" id="MobiDB-lite"/>
    </source>
</evidence>
<dbReference type="Proteomes" id="UP001348265">
    <property type="component" value="Unassembled WGS sequence"/>
</dbReference>
<proteinExistence type="predicted"/>
<organism evidence="2 3">
    <name type="scientific">Streptomyces chrestomyceticus</name>
    <dbReference type="NCBI Taxonomy" id="68185"/>
    <lineage>
        <taxon>Bacteria</taxon>
        <taxon>Bacillati</taxon>
        <taxon>Actinomycetota</taxon>
        <taxon>Actinomycetes</taxon>
        <taxon>Kitasatosporales</taxon>
        <taxon>Streptomycetaceae</taxon>
        <taxon>Streptomyces</taxon>
    </lineage>
</organism>
<dbReference type="RefSeq" id="WP_331789361.1">
    <property type="nucleotide sequence ID" value="NZ_JAVFKM010000025.1"/>
</dbReference>
<accession>A0ABU7X443</accession>
<dbReference type="EMBL" id="JAVFKM010000025">
    <property type="protein sequence ID" value="MEF3118174.1"/>
    <property type="molecule type" value="Genomic_DNA"/>
</dbReference>
<sequence>MTVLAEPTSLSADQRTARLSLTSADQWSGGPLDGAWWPFSRDLGRELPALTAALDPLWGRITRITVNPSHWPVIPRKVPVDGHVVGVGVFAAEQDPHELFLASYTVGRWNLLIVPPENIPDRAAQLMRAAADPHNTRTASGLLEVPGPSGVPAARRAGTRNALSDAAGDAAGWESEGGAVREAPARTGYGR</sequence>
<name>A0ABU7X443_9ACTN</name>
<evidence type="ECO:0000313" key="2">
    <source>
        <dbReference type="EMBL" id="MEF3118174.1"/>
    </source>
</evidence>
<keyword evidence="3" id="KW-1185">Reference proteome</keyword>
<protein>
    <submittedName>
        <fullName evidence="2">DUF5994 family protein</fullName>
    </submittedName>
</protein>
<evidence type="ECO:0000313" key="3">
    <source>
        <dbReference type="Proteomes" id="UP001348265"/>
    </source>
</evidence>
<comment type="caution">
    <text evidence="2">The sequence shown here is derived from an EMBL/GenBank/DDBJ whole genome shotgun (WGS) entry which is preliminary data.</text>
</comment>
<reference evidence="2 3" key="1">
    <citation type="submission" date="2023-08" db="EMBL/GenBank/DDBJ databases">
        <authorList>
            <person name="Sharma P."/>
            <person name="Verma V."/>
            <person name="Mohan M.K."/>
            <person name="Dubey A.K."/>
        </authorList>
    </citation>
    <scope>NUCLEOTIDE SEQUENCE [LARGE SCALE GENOMIC DNA]</scope>
    <source>
        <strain evidence="2 3">ADP4</strain>
    </source>
</reference>
<feature type="region of interest" description="Disordered" evidence="1">
    <location>
        <begin position="138"/>
        <end position="191"/>
    </location>
</feature>